<dbReference type="RefSeq" id="XP_011211063.2">
    <property type="nucleotide sequence ID" value="XM_011212761.4"/>
</dbReference>
<evidence type="ECO:0000256" key="1">
    <source>
        <dbReference type="SAM" id="SignalP"/>
    </source>
</evidence>
<dbReference type="KEGG" id="bdr:105231451"/>
<accession>A0A6I9VL17</accession>
<dbReference type="AlphaFoldDB" id="A0A6I9VL17"/>
<feature type="chain" id="PRO_5046295035" evidence="1">
    <location>
        <begin position="20"/>
        <end position="206"/>
    </location>
</feature>
<protein>
    <submittedName>
        <fullName evidence="3">Uncharacterized protein LOC105231451</fullName>
    </submittedName>
</protein>
<dbReference type="FunCoup" id="A0A6I9VL17">
    <property type="interactions" value="4"/>
</dbReference>
<gene>
    <name evidence="3" type="primary">LOC105231451</name>
</gene>
<keyword evidence="2" id="KW-1185">Reference proteome</keyword>
<dbReference type="Proteomes" id="UP001652620">
    <property type="component" value="Chromosome 5"/>
</dbReference>
<feature type="signal peptide" evidence="1">
    <location>
        <begin position="1"/>
        <end position="19"/>
    </location>
</feature>
<sequence length="206" mass="22364">MKLAVLALAFVLCLAYATAEIDYSVEDNEIVEFAPLGLADELGDADTFSVFGILWFTLTASLRTLKGVNCTIRRVMSIRDEGVNFLNAFKDCNTAALKDLNAVINQVQAVVNTCNDIIHLNSNVCNNGALDDQADAKKNTPIVCFFKLLGKMLTLKGQIGKTITLSKKLSSTPGTYGTCNMSAVNDLISVFTQFPSYVKTCSKLKN</sequence>
<dbReference type="GeneID" id="105231451"/>
<dbReference type="InParanoid" id="A0A6I9VL17"/>
<proteinExistence type="predicted"/>
<name>A0A6I9VL17_BACDO</name>
<evidence type="ECO:0000313" key="2">
    <source>
        <dbReference type="Proteomes" id="UP001652620"/>
    </source>
</evidence>
<keyword evidence="1" id="KW-0732">Signal</keyword>
<evidence type="ECO:0000313" key="3">
    <source>
        <dbReference type="RefSeq" id="XP_011211063.2"/>
    </source>
</evidence>
<reference evidence="3" key="1">
    <citation type="submission" date="2025-08" db="UniProtKB">
        <authorList>
            <consortium name="RefSeq"/>
        </authorList>
    </citation>
    <scope>IDENTIFICATION</scope>
    <source>
        <tissue evidence="3">Adult</tissue>
    </source>
</reference>
<dbReference type="OrthoDB" id="7972585at2759"/>
<organism evidence="2 3">
    <name type="scientific">Bactrocera dorsalis</name>
    <name type="common">Oriental fruit fly</name>
    <name type="synonym">Dacus dorsalis</name>
    <dbReference type="NCBI Taxonomy" id="27457"/>
    <lineage>
        <taxon>Eukaryota</taxon>
        <taxon>Metazoa</taxon>
        <taxon>Ecdysozoa</taxon>
        <taxon>Arthropoda</taxon>
        <taxon>Hexapoda</taxon>
        <taxon>Insecta</taxon>
        <taxon>Pterygota</taxon>
        <taxon>Neoptera</taxon>
        <taxon>Endopterygota</taxon>
        <taxon>Diptera</taxon>
        <taxon>Brachycera</taxon>
        <taxon>Muscomorpha</taxon>
        <taxon>Tephritoidea</taxon>
        <taxon>Tephritidae</taxon>
        <taxon>Bactrocera</taxon>
        <taxon>Bactrocera</taxon>
    </lineage>
</organism>